<protein>
    <submittedName>
        <fullName evidence="2">Uncharacterized protein</fullName>
    </submittedName>
</protein>
<dbReference type="Proteomes" id="UP000095649">
    <property type="component" value="Unassembled WGS sequence"/>
</dbReference>
<evidence type="ECO:0000313" key="3">
    <source>
        <dbReference type="Proteomes" id="UP000095649"/>
    </source>
</evidence>
<dbReference type="OrthoDB" id="1860909at2"/>
<sequence length="91" mass="10219">MSINVLLTLVEQYKEAAQLIEAAQAEQEQLKLQIREALSERSTNYLEVGCHKVRLSDFSSTRLDSKAIKAVAPDLYDQYSKTVTGTRLSIT</sequence>
<accession>A0A173RWW6</accession>
<name>A0A173RWW6_9FIRM</name>
<reference evidence="2 3" key="1">
    <citation type="submission" date="2015-09" db="EMBL/GenBank/DDBJ databases">
        <authorList>
            <consortium name="Pathogen Informatics"/>
        </authorList>
    </citation>
    <scope>NUCLEOTIDE SEQUENCE [LARGE SCALE GENOMIC DNA]</scope>
    <source>
        <strain evidence="2 3">2789STDY5834970</strain>
    </source>
</reference>
<organism evidence="2 3">
    <name type="scientific">Faecalibacterium prausnitzii</name>
    <dbReference type="NCBI Taxonomy" id="853"/>
    <lineage>
        <taxon>Bacteria</taxon>
        <taxon>Bacillati</taxon>
        <taxon>Bacillota</taxon>
        <taxon>Clostridia</taxon>
        <taxon>Eubacteriales</taxon>
        <taxon>Oscillospiraceae</taxon>
        <taxon>Faecalibacterium</taxon>
    </lineage>
</organism>
<dbReference type="RefSeq" id="WP_055185316.1">
    <property type="nucleotide sequence ID" value="NZ_CYXN01000003.1"/>
</dbReference>
<dbReference type="EMBL" id="CYXN01000003">
    <property type="protein sequence ID" value="CUM82069.1"/>
    <property type="molecule type" value="Genomic_DNA"/>
</dbReference>
<proteinExistence type="predicted"/>
<feature type="coiled-coil region" evidence="1">
    <location>
        <begin position="6"/>
        <end position="40"/>
    </location>
</feature>
<evidence type="ECO:0000313" key="2">
    <source>
        <dbReference type="EMBL" id="CUM82069.1"/>
    </source>
</evidence>
<dbReference type="AlphaFoldDB" id="A0A173RWW6"/>
<keyword evidence="1" id="KW-0175">Coiled coil</keyword>
<evidence type="ECO:0000256" key="1">
    <source>
        <dbReference type="SAM" id="Coils"/>
    </source>
</evidence>
<gene>
    <name evidence="2" type="ORF">ERS852582_00690</name>
</gene>